<protein>
    <recommendedName>
        <fullName evidence="4">NADH dehydrogenase</fullName>
    </recommendedName>
</protein>
<keyword evidence="1" id="KW-0472">Membrane</keyword>
<accession>A0ABV4MMR4</accession>
<organism evidence="2 3">
    <name type="scientific">Vibrio bivalvicida</name>
    <dbReference type="NCBI Taxonomy" id="1276888"/>
    <lineage>
        <taxon>Bacteria</taxon>
        <taxon>Pseudomonadati</taxon>
        <taxon>Pseudomonadota</taxon>
        <taxon>Gammaproteobacteria</taxon>
        <taxon>Vibrionales</taxon>
        <taxon>Vibrionaceae</taxon>
        <taxon>Vibrio</taxon>
        <taxon>Vibrio oreintalis group</taxon>
    </lineage>
</organism>
<feature type="transmembrane region" description="Helical" evidence="1">
    <location>
        <begin position="132"/>
        <end position="151"/>
    </location>
</feature>
<dbReference type="RefSeq" id="WP_371726506.1">
    <property type="nucleotide sequence ID" value="NZ_JBGOOS010000037.1"/>
</dbReference>
<evidence type="ECO:0000313" key="2">
    <source>
        <dbReference type="EMBL" id="MEZ8210867.1"/>
    </source>
</evidence>
<feature type="transmembrane region" description="Helical" evidence="1">
    <location>
        <begin position="31"/>
        <end position="58"/>
    </location>
</feature>
<reference evidence="2 3" key="1">
    <citation type="submission" date="2024-06" db="EMBL/GenBank/DDBJ databases">
        <authorList>
            <person name="Steensen K."/>
            <person name="Seneca J."/>
            <person name="Bartlau N."/>
            <person name="Yu A.X."/>
            <person name="Polz M.F."/>
        </authorList>
    </citation>
    <scope>NUCLEOTIDE SEQUENCE [LARGE SCALE GENOMIC DNA]</scope>
    <source>
        <strain evidence="2 3">1F146</strain>
    </source>
</reference>
<gene>
    <name evidence="2" type="ORF">ACED39_19045</name>
</gene>
<feature type="transmembrane region" description="Helical" evidence="1">
    <location>
        <begin position="70"/>
        <end position="89"/>
    </location>
</feature>
<evidence type="ECO:0000256" key="1">
    <source>
        <dbReference type="SAM" id="Phobius"/>
    </source>
</evidence>
<evidence type="ECO:0000313" key="3">
    <source>
        <dbReference type="Proteomes" id="UP001569151"/>
    </source>
</evidence>
<keyword evidence="1" id="KW-0812">Transmembrane</keyword>
<feature type="transmembrane region" description="Helical" evidence="1">
    <location>
        <begin position="101"/>
        <end position="120"/>
    </location>
</feature>
<dbReference type="Proteomes" id="UP001569151">
    <property type="component" value="Unassembled WGS sequence"/>
</dbReference>
<evidence type="ECO:0008006" key="4">
    <source>
        <dbReference type="Google" id="ProtNLM"/>
    </source>
</evidence>
<name>A0ABV4MMR4_9VIBR</name>
<proteinExistence type="predicted"/>
<keyword evidence="3" id="KW-1185">Reference proteome</keyword>
<sequence>MNTLTKIKQWLSNTELAKTLRYRDVKDTIKLPVLFTLPLLALNINFPSDSYLFIFSVFSEIYNSIFSDKLLVSLLIVIFSTIYYLNCIYSDKEGLKNHSQVVLTMIVLTCFELLYIWSYSPKVLIPEGLMEAVLLGLPAFKFCVFIYAVTLNRMRNEAIEKEADNV</sequence>
<keyword evidence="1" id="KW-1133">Transmembrane helix</keyword>
<dbReference type="EMBL" id="JBGOOS010000037">
    <property type="protein sequence ID" value="MEZ8210867.1"/>
    <property type="molecule type" value="Genomic_DNA"/>
</dbReference>
<comment type="caution">
    <text evidence="2">The sequence shown here is derived from an EMBL/GenBank/DDBJ whole genome shotgun (WGS) entry which is preliminary data.</text>
</comment>